<organism evidence="2 3">
    <name type="scientific">Nocardiopsis endophytica</name>
    <dbReference type="NCBI Taxonomy" id="3018445"/>
    <lineage>
        <taxon>Bacteria</taxon>
        <taxon>Bacillati</taxon>
        <taxon>Actinomycetota</taxon>
        <taxon>Actinomycetes</taxon>
        <taxon>Streptosporangiales</taxon>
        <taxon>Nocardiopsidaceae</taxon>
        <taxon>Nocardiopsis</taxon>
    </lineage>
</organism>
<keyword evidence="3" id="KW-1185">Reference proteome</keyword>
<feature type="compositionally biased region" description="Basic and acidic residues" evidence="1">
    <location>
        <begin position="38"/>
        <end position="48"/>
    </location>
</feature>
<sequence length="56" mass="5607">MLRIGVLLGRSGQADIVDAAVVIAAIETGAAIVTSDPGDIRKPTEAAGHDAPLITV</sequence>
<dbReference type="Proteomes" id="UP001527866">
    <property type="component" value="Unassembled WGS sequence"/>
</dbReference>
<evidence type="ECO:0000313" key="2">
    <source>
        <dbReference type="EMBL" id="MDA2813840.1"/>
    </source>
</evidence>
<reference evidence="2 3" key="1">
    <citation type="submission" date="2023-01" db="EMBL/GenBank/DDBJ databases">
        <title>Draft genome sequence of Nocardiopsis sp. RSe5-2 isolated from halophytes.</title>
        <authorList>
            <person name="Duangmal K."/>
            <person name="Chantavorakit T."/>
        </authorList>
    </citation>
    <scope>NUCLEOTIDE SEQUENCE [LARGE SCALE GENOMIC DNA]</scope>
    <source>
        <strain evidence="2 3">RSe5-2</strain>
    </source>
</reference>
<comment type="caution">
    <text evidence="2">The sequence shown here is derived from an EMBL/GenBank/DDBJ whole genome shotgun (WGS) entry which is preliminary data.</text>
</comment>
<feature type="region of interest" description="Disordered" evidence="1">
    <location>
        <begin position="37"/>
        <end position="56"/>
    </location>
</feature>
<name>A0ABT4UA66_9ACTN</name>
<gene>
    <name evidence="2" type="ORF">O4J56_24555</name>
</gene>
<evidence type="ECO:0008006" key="4">
    <source>
        <dbReference type="Google" id="ProtNLM"/>
    </source>
</evidence>
<dbReference type="EMBL" id="JAQFWQ010000092">
    <property type="protein sequence ID" value="MDA2813840.1"/>
    <property type="molecule type" value="Genomic_DNA"/>
</dbReference>
<proteinExistence type="predicted"/>
<evidence type="ECO:0000256" key="1">
    <source>
        <dbReference type="SAM" id="MobiDB-lite"/>
    </source>
</evidence>
<protein>
    <recommendedName>
        <fullName evidence="4">PIN domain-containing protein</fullName>
    </recommendedName>
</protein>
<accession>A0ABT4UA66</accession>
<evidence type="ECO:0000313" key="3">
    <source>
        <dbReference type="Proteomes" id="UP001527866"/>
    </source>
</evidence>